<dbReference type="InterPro" id="IPR012337">
    <property type="entry name" value="RNaseH-like_sf"/>
</dbReference>
<dbReference type="PANTHER" id="PTHR13620:SF105">
    <property type="entry name" value="OS01G0737700 PROTEIN"/>
    <property type="match status" value="1"/>
</dbReference>
<dbReference type="GO" id="GO:0005634">
    <property type="term" value="C:nucleus"/>
    <property type="evidence" value="ECO:0007669"/>
    <property type="project" value="TreeGrafter"/>
</dbReference>
<protein>
    <recommendedName>
        <fullName evidence="4">3'-5' exonuclease domain-containing protein</fullName>
    </recommendedName>
</protein>
<dbReference type="Gene3D" id="3.30.420.10">
    <property type="entry name" value="Ribonuclease H-like superfamily/Ribonuclease H"/>
    <property type="match status" value="1"/>
</dbReference>
<feature type="region of interest" description="Disordered" evidence="3">
    <location>
        <begin position="1"/>
        <end position="24"/>
    </location>
</feature>
<dbReference type="InterPro" id="IPR002562">
    <property type="entry name" value="3'-5'_exonuclease_dom"/>
</dbReference>
<feature type="compositionally biased region" description="Basic and acidic residues" evidence="3">
    <location>
        <begin position="13"/>
        <end position="24"/>
    </location>
</feature>
<keyword evidence="2" id="KW-0378">Hydrolase</keyword>
<proteinExistence type="predicted"/>
<dbReference type="GO" id="GO:0008408">
    <property type="term" value="F:3'-5' exonuclease activity"/>
    <property type="evidence" value="ECO:0007669"/>
    <property type="project" value="InterPro"/>
</dbReference>
<accession>M8BD29</accession>
<dbReference type="Pfam" id="PF01612">
    <property type="entry name" value="DNA_pol_A_exo1"/>
    <property type="match status" value="1"/>
</dbReference>
<organism evidence="5">
    <name type="scientific">Aegilops tauschii</name>
    <name type="common">Tausch's goatgrass</name>
    <name type="synonym">Aegilops squarrosa</name>
    <dbReference type="NCBI Taxonomy" id="37682"/>
    <lineage>
        <taxon>Eukaryota</taxon>
        <taxon>Viridiplantae</taxon>
        <taxon>Streptophyta</taxon>
        <taxon>Embryophyta</taxon>
        <taxon>Tracheophyta</taxon>
        <taxon>Spermatophyta</taxon>
        <taxon>Magnoliopsida</taxon>
        <taxon>Liliopsida</taxon>
        <taxon>Poales</taxon>
        <taxon>Poaceae</taxon>
        <taxon>BOP clade</taxon>
        <taxon>Pooideae</taxon>
        <taxon>Triticodae</taxon>
        <taxon>Triticeae</taxon>
        <taxon>Triticinae</taxon>
        <taxon>Aegilops</taxon>
    </lineage>
</organism>
<dbReference type="GO" id="GO:0006139">
    <property type="term" value="P:nucleobase-containing compound metabolic process"/>
    <property type="evidence" value="ECO:0007669"/>
    <property type="project" value="InterPro"/>
</dbReference>
<sequence>MEMKKRASSNKKTRGEDGIKEAHGNTKLHVIHTNDLHKAATTIEQYERHLEFERHKIVGVDVEYTNDVGEDQKLVQLSVGKDHPVLLFQLSAADKNCTRFDNFLADPRYMFAGFSIDGDIEMLSRIGLEITHFVDIQKEWRVPTATKPLDSLGDVSSILVHDYYNDMKKKLTNAEHNRWACMPLSMRHIEYTAKDAYAAYEIWSRPTTIQEGLHRAKLEKEQSRKRARSWGDYDY</sequence>
<feature type="domain" description="3'-5' exonuclease" evidence="4">
    <location>
        <begin position="52"/>
        <end position="204"/>
    </location>
</feature>
<evidence type="ECO:0000259" key="4">
    <source>
        <dbReference type="Pfam" id="PF01612"/>
    </source>
</evidence>
<dbReference type="PANTHER" id="PTHR13620">
    <property type="entry name" value="3-5 EXONUCLEASE"/>
    <property type="match status" value="1"/>
</dbReference>
<dbReference type="GO" id="GO:0005737">
    <property type="term" value="C:cytoplasm"/>
    <property type="evidence" value="ECO:0007669"/>
    <property type="project" value="TreeGrafter"/>
</dbReference>
<dbReference type="EnsemblPlants" id="EMT22785">
    <property type="protein sequence ID" value="EMT22785"/>
    <property type="gene ID" value="F775_43477"/>
</dbReference>
<reference evidence="5" key="1">
    <citation type="submission" date="2015-06" db="UniProtKB">
        <authorList>
            <consortium name="EnsemblPlants"/>
        </authorList>
    </citation>
    <scope>IDENTIFICATION</scope>
</reference>
<evidence type="ECO:0000256" key="3">
    <source>
        <dbReference type="SAM" id="MobiDB-lite"/>
    </source>
</evidence>
<keyword evidence="1" id="KW-0540">Nuclease</keyword>
<evidence type="ECO:0000256" key="1">
    <source>
        <dbReference type="ARBA" id="ARBA00022722"/>
    </source>
</evidence>
<dbReference type="SUPFAM" id="SSF53098">
    <property type="entry name" value="Ribonuclease H-like"/>
    <property type="match status" value="1"/>
</dbReference>
<feature type="compositionally biased region" description="Basic residues" evidence="3">
    <location>
        <begin position="1"/>
        <end position="12"/>
    </location>
</feature>
<dbReference type="GO" id="GO:0003676">
    <property type="term" value="F:nucleic acid binding"/>
    <property type="evidence" value="ECO:0007669"/>
    <property type="project" value="InterPro"/>
</dbReference>
<dbReference type="AlphaFoldDB" id="M8BD29"/>
<name>M8BD29_AEGTA</name>
<dbReference type="InterPro" id="IPR036397">
    <property type="entry name" value="RNaseH_sf"/>
</dbReference>
<evidence type="ECO:0000256" key="2">
    <source>
        <dbReference type="ARBA" id="ARBA00022801"/>
    </source>
</evidence>
<dbReference type="InterPro" id="IPR051132">
    <property type="entry name" value="3-5_Exonuclease_domain"/>
</dbReference>
<evidence type="ECO:0000313" key="5">
    <source>
        <dbReference type="EnsemblPlants" id="EMT22785"/>
    </source>
</evidence>